<dbReference type="GO" id="GO:0010333">
    <property type="term" value="F:terpene synthase activity"/>
    <property type="evidence" value="ECO:0007669"/>
    <property type="project" value="InterPro"/>
</dbReference>
<evidence type="ECO:0000256" key="3">
    <source>
        <dbReference type="ARBA" id="ARBA00022842"/>
    </source>
</evidence>
<dbReference type="SFLD" id="SFLDG01014">
    <property type="entry name" value="Terpene_Cyclase_Like_1_N-term"/>
    <property type="match status" value="1"/>
</dbReference>
<evidence type="ECO:0000256" key="4">
    <source>
        <dbReference type="ARBA" id="ARBA00023239"/>
    </source>
</evidence>
<evidence type="ECO:0000256" key="2">
    <source>
        <dbReference type="ARBA" id="ARBA00022723"/>
    </source>
</evidence>
<dbReference type="Proteomes" id="UP000325577">
    <property type="component" value="Linkage Group LG9"/>
</dbReference>
<organism evidence="7 8">
    <name type="scientific">Nyssa sinensis</name>
    <dbReference type="NCBI Taxonomy" id="561372"/>
    <lineage>
        <taxon>Eukaryota</taxon>
        <taxon>Viridiplantae</taxon>
        <taxon>Streptophyta</taxon>
        <taxon>Embryophyta</taxon>
        <taxon>Tracheophyta</taxon>
        <taxon>Spermatophyta</taxon>
        <taxon>Magnoliopsida</taxon>
        <taxon>eudicotyledons</taxon>
        <taxon>Gunneridae</taxon>
        <taxon>Pentapetalae</taxon>
        <taxon>asterids</taxon>
        <taxon>Cornales</taxon>
        <taxon>Nyssaceae</taxon>
        <taxon>Nyssa</taxon>
    </lineage>
</organism>
<dbReference type="PANTHER" id="PTHR31739:SF25">
    <property type="entry name" value="(E,E)-GERANYLLINALOOL SYNTHASE"/>
    <property type="match status" value="1"/>
</dbReference>
<dbReference type="Gene3D" id="1.50.10.160">
    <property type="match status" value="1"/>
</dbReference>
<dbReference type="PANTHER" id="PTHR31739">
    <property type="entry name" value="ENT-COPALYL DIPHOSPHATE SYNTHASE, CHLOROPLASTIC"/>
    <property type="match status" value="1"/>
</dbReference>
<dbReference type="OrthoDB" id="2343925at2759"/>
<protein>
    <submittedName>
        <fullName evidence="7">Uncharacterized protein</fullName>
    </submittedName>
</protein>
<dbReference type="InterPro" id="IPR050148">
    <property type="entry name" value="Terpene_synthase-like"/>
</dbReference>
<proteinExistence type="predicted"/>
<dbReference type="InterPro" id="IPR036965">
    <property type="entry name" value="Terpene_synth_N_sf"/>
</dbReference>
<evidence type="ECO:0000313" key="7">
    <source>
        <dbReference type="EMBL" id="KAA8515307.1"/>
    </source>
</evidence>
<keyword evidence="8" id="KW-1185">Reference proteome</keyword>
<keyword evidence="2" id="KW-0479">Metal-binding</keyword>
<evidence type="ECO:0000313" key="8">
    <source>
        <dbReference type="Proteomes" id="UP000325577"/>
    </source>
</evidence>
<dbReference type="Gene3D" id="1.10.600.10">
    <property type="entry name" value="Farnesyl Diphosphate Synthase"/>
    <property type="match status" value="1"/>
</dbReference>
<evidence type="ECO:0000259" key="5">
    <source>
        <dbReference type="Pfam" id="PF01397"/>
    </source>
</evidence>
<sequence length="833" mass="96518">MESSLSSIQALVNDIKEEMFSTVDLYSFVSPSAYDTAWLAMIPDPKRPHLPMFKGCLEWVLKNQREEGFWGESNHGSHPTIDTLPTTLASIVALKKWNIGDDNIEKGLAFVHANAEILLREKSNNSPRWFAIVFPAMIELAQANGLAIVFPDELQEVLSNVFFDRQQILEMERLVDEYHYPPLLSYLEALPSTNDVEEEDILMHLSANGSLFQSPSATASAFMVTGNRKCMDYLVSLVQRCPHGVTSMYPMDEELIKLSMVNHIQRLGLAEHFNEEIEEILSRVYRTFKKQEPWAAKMKLVAAQIYKDSLAFRLLRMHGYRVTPWNFCWFLNHEEILVHMEKNFEYFASAMYNVYRATDLIFPGEYEMEEARSFSRKLLEKTMALRSIDNNHVMFPNFHRLIGHELSLPWMARLDHLDHRMWIEENKFSTLWMGKASFYRLSCLHNDKLMKLAVENYEFRQSIYRGELEELKRWSKDWGLSEMGFGREKTTYCYFAVAASTSLSHNSLVRMIVAKSAILITVADDFYDMEGSLNELQRLTEAVQIWDGKGLSGHGKIIFDALDNLVTDIAAKHRHQQDRDITKDLQDVWCETFVSWLTETTWSKSGYVPSKLEYLETGMTSIATHTIVLPASCFLSPSLPHDKLRPAQYETVTKLVMIIARLLNDIQSYQKEQEVGKMNIALLYLKENPQACIEDSIDYVREILGEKKKELLEHVLMDGLNDLPKPCKFLHLSCLKVFQMFFNSSNVFDSKTDLLQDIMKAIYVPLEYQTSKLPTSIQSRPKKDNPIIYSRFYQTFKHHGHRSFIRQRFPKITMSRNGREKVFIAPKINLCIT</sequence>
<gene>
    <name evidence="7" type="ORF">F0562_018463</name>
</gene>
<accession>A0A5J4ZDE7</accession>
<name>A0A5J4ZDE7_9ASTE</name>
<keyword evidence="4" id="KW-0456">Lyase</keyword>
<keyword evidence="3" id="KW-0460">Magnesium</keyword>
<dbReference type="InterPro" id="IPR001906">
    <property type="entry name" value="Terpene_synth_N"/>
</dbReference>
<dbReference type="Pfam" id="PF03936">
    <property type="entry name" value="Terpene_synth_C"/>
    <property type="match status" value="1"/>
</dbReference>
<dbReference type="AlphaFoldDB" id="A0A5J4ZDE7"/>
<reference evidence="7 8" key="1">
    <citation type="submission" date="2019-09" db="EMBL/GenBank/DDBJ databases">
        <title>A chromosome-level genome assembly of the Chinese tupelo Nyssa sinensis.</title>
        <authorList>
            <person name="Yang X."/>
            <person name="Kang M."/>
            <person name="Yang Y."/>
            <person name="Xiong H."/>
            <person name="Wang M."/>
            <person name="Zhang Z."/>
            <person name="Wang Z."/>
            <person name="Wu H."/>
            <person name="Ma T."/>
            <person name="Liu J."/>
            <person name="Xi Z."/>
        </authorList>
    </citation>
    <scope>NUCLEOTIDE SEQUENCE [LARGE SCALE GENOMIC DNA]</scope>
    <source>
        <strain evidence="7">J267</strain>
        <tissue evidence="7">Leaf</tissue>
    </source>
</reference>
<dbReference type="Gene3D" id="1.50.10.130">
    <property type="entry name" value="Terpene synthase, N-terminal domain"/>
    <property type="match status" value="1"/>
</dbReference>
<dbReference type="InterPro" id="IPR008930">
    <property type="entry name" value="Terpenoid_cyclase/PrenylTrfase"/>
</dbReference>
<feature type="domain" description="Terpene synthase N-terminal" evidence="5">
    <location>
        <begin position="205"/>
        <end position="387"/>
    </location>
</feature>
<dbReference type="SUPFAM" id="SSF48576">
    <property type="entry name" value="Terpenoid synthases"/>
    <property type="match status" value="1"/>
</dbReference>
<dbReference type="InterPro" id="IPR005630">
    <property type="entry name" value="Terpene_synthase_metal-bd"/>
</dbReference>
<evidence type="ECO:0000259" key="6">
    <source>
        <dbReference type="Pfam" id="PF03936"/>
    </source>
</evidence>
<comment type="cofactor">
    <cofactor evidence="1">
        <name>Mg(2+)</name>
        <dbReference type="ChEBI" id="CHEBI:18420"/>
    </cofactor>
</comment>
<evidence type="ECO:0000256" key="1">
    <source>
        <dbReference type="ARBA" id="ARBA00001946"/>
    </source>
</evidence>
<dbReference type="SUPFAM" id="SSF48239">
    <property type="entry name" value="Terpenoid cyclases/Protein prenyltransferases"/>
    <property type="match status" value="2"/>
</dbReference>
<dbReference type="FunFam" id="1.10.600.10:FF:000036">
    <property type="entry name" value="cis-abienol synthase, chloroplastic"/>
    <property type="match status" value="1"/>
</dbReference>
<feature type="domain" description="Terpene synthase metal-binding" evidence="6">
    <location>
        <begin position="476"/>
        <end position="710"/>
    </location>
</feature>
<dbReference type="FunFam" id="1.50.10.130:FF:000002">
    <property type="entry name" value="Ent-copalyl diphosphate synthase, chloroplastic"/>
    <property type="match status" value="1"/>
</dbReference>
<dbReference type="GO" id="GO:0016102">
    <property type="term" value="P:diterpenoid biosynthetic process"/>
    <property type="evidence" value="ECO:0007669"/>
    <property type="project" value="TreeGrafter"/>
</dbReference>
<dbReference type="EMBL" id="CM018052">
    <property type="protein sequence ID" value="KAA8515307.1"/>
    <property type="molecule type" value="Genomic_DNA"/>
</dbReference>
<dbReference type="GO" id="GO:0000287">
    <property type="term" value="F:magnesium ion binding"/>
    <property type="evidence" value="ECO:0007669"/>
    <property type="project" value="InterPro"/>
</dbReference>
<dbReference type="Pfam" id="PF01397">
    <property type="entry name" value="Terpene_synth"/>
    <property type="match status" value="1"/>
</dbReference>
<dbReference type="InterPro" id="IPR008949">
    <property type="entry name" value="Isoprenoid_synthase_dom_sf"/>
</dbReference>